<protein>
    <submittedName>
        <fullName evidence="2">Transposase-like zinc ribbon protein</fullName>
    </submittedName>
</protein>
<reference evidence="2 3" key="1">
    <citation type="submission" date="2018-11" db="EMBL/GenBank/DDBJ databases">
        <title>Genomic Encyclopedia of Type Strains, Phase IV (KMG-IV): sequencing the most valuable type-strain genomes for metagenomic binning, comparative biology and taxonomic classification.</title>
        <authorList>
            <person name="Goeker M."/>
        </authorList>
    </citation>
    <scope>NUCLEOTIDE SEQUENCE [LARGE SCALE GENOMIC DNA]</scope>
    <source>
        <strain evidence="2 3">DSM 25623</strain>
    </source>
</reference>
<dbReference type="RefSeq" id="WP_025297891.1">
    <property type="nucleotide sequence ID" value="NZ_RKQN01000003.1"/>
</dbReference>
<evidence type="ECO:0000259" key="1">
    <source>
        <dbReference type="SMART" id="SM01126"/>
    </source>
</evidence>
<dbReference type="InterPro" id="IPR024442">
    <property type="entry name" value="Transposase_Zn_ribbon"/>
</dbReference>
<organism evidence="2 3">
    <name type="scientific">Vulcaniibacterium tengchongense</name>
    <dbReference type="NCBI Taxonomy" id="1273429"/>
    <lineage>
        <taxon>Bacteria</taxon>
        <taxon>Pseudomonadati</taxon>
        <taxon>Pseudomonadota</taxon>
        <taxon>Gammaproteobacteria</taxon>
        <taxon>Lysobacterales</taxon>
        <taxon>Lysobacteraceae</taxon>
        <taxon>Vulcaniibacterium</taxon>
    </lineage>
</organism>
<dbReference type="OrthoDB" id="271821at2"/>
<evidence type="ECO:0000313" key="2">
    <source>
        <dbReference type="EMBL" id="RPE76888.1"/>
    </source>
</evidence>
<dbReference type="AlphaFoldDB" id="A0A3N4V333"/>
<proteinExistence type="predicted"/>
<keyword evidence="3" id="KW-1185">Reference proteome</keyword>
<dbReference type="NCBIfam" id="NF033547">
    <property type="entry name" value="transpos_IS1595"/>
    <property type="match status" value="1"/>
</dbReference>
<feature type="domain" description="ISXO2-like transposase" evidence="1">
    <location>
        <begin position="137"/>
        <end position="285"/>
    </location>
</feature>
<dbReference type="Proteomes" id="UP000269708">
    <property type="component" value="Unassembled WGS sequence"/>
</dbReference>
<dbReference type="SMART" id="SM01126">
    <property type="entry name" value="DDE_Tnp_IS1595"/>
    <property type="match status" value="1"/>
</dbReference>
<name>A0A3N4V333_9GAMM</name>
<dbReference type="InterPro" id="IPR024445">
    <property type="entry name" value="Tnp_ISXO2-like"/>
</dbReference>
<sequence>MSINSVQFQAGLSMAEFIARYGTEAKCYRALYQWRWPQGFRCPACTGRARSRFRRGTTVYYQCRACRHQTTLTAGTMFEGTKLPLRTWLLALHLLTATKTNLAALELMRHLGVNYKTAWRMKHKIMQAMAEREEPRRLNGFVQIDDAYLGGERNGGKRGRGAEGKQPFVIAVQTDARFAAPSLAVIEPVRSFDNVSLEDWIARRLAPGCETYTDGLACFRRLEDAGHAHTTLDTGGGRAATEAPGARWVNVLLGNVKRAINGTYHAIRQAKYARRYLAEAAYRFNRRFRLHEMLPRLATAMLRCKPCPEPVLRAASNFHG</sequence>
<dbReference type="EMBL" id="RKQN01000003">
    <property type="protein sequence ID" value="RPE76888.1"/>
    <property type="molecule type" value="Genomic_DNA"/>
</dbReference>
<gene>
    <name evidence="2" type="ORF">EDC50_2140</name>
</gene>
<comment type="caution">
    <text evidence="2">The sequence shown here is derived from an EMBL/GenBank/DDBJ whole genome shotgun (WGS) entry which is preliminary data.</text>
</comment>
<evidence type="ECO:0000313" key="3">
    <source>
        <dbReference type="Proteomes" id="UP000269708"/>
    </source>
</evidence>
<dbReference type="Pfam" id="PF12760">
    <property type="entry name" value="Zn_ribbon_IS1595"/>
    <property type="match status" value="1"/>
</dbReference>
<dbReference type="Pfam" id="PF12762">
    <property type="entry name" value="DDE_Tnp_IS1595"/>
    <property type="match status" value="1"/>
</dbReference>
<accession>A0A3N4V333</accession>